<keyword evidence="3" id="KW-1185">Reference proteome</keyword>
<evidence type="ECO:0000256" key="1">
    <source>
        <dbReference type="SAM" id="Phobius"/>
    </source>
</evidence>
<feature type="transmembrane region" description="Helical" evidence="1">
    <location>
        <begin position="196"/>
        <end position="214"/>
    </location>
</feature>
<evidence type="ECO:0000313" key="3">
    <source>
        <dbReference type="Proteomes" id="UP000253383"/>
    </source>
</evidence>
<name>A0A368JKK0_9BACT</name>
<keyword evidence="1" id="KW-0812">Transmembrane</keyword>
<reference evidence="2 3" key="1">
    <citation type="submission" date="2018-07" db="EMBL/GenBank/DDBJ databases">
        <title>Genome analysis of Larkinella rosea.</title>
        <authorList>
            <person name="Zhou Z."/>
            <person name="Wang G."/>
        </authorList>
    </citation>
    <scope>NUCLEOTIDE SEQUENCE [LARGE SCALE GENOMIC DNA]</scope>
    <source>
        <strain evidence="3">zzj9</strain>
    </source>
</reference>
<protein>
    <submittedName>
        <fullName evidence="2">Uncharacterized protein</fullName>
    </submittedName>
</protein>
<keyword evidence="1" id="KW-0472">Membrane</keyword>
<comment type="caution">
    <text evidence="2">The sequence shown here is derived from an EMBL/GenBank/DDBJ whole genome shotgun (WGS) entry which is preliminary data.</text>
</comment>
<dbReference type="Proteomes" id="UP000253383">
    <property type="component" value="Unassembled WGS sequence"/>
</dbReference>
<feature type="transmembrane region" description="Helical" evidence="1">
    <location>
        <begin position="99"/>
        <end position="115"/>
    </location>
</feature>
<organism evidence="2 3">
    <name type="scientific">Larkinella punicea</name>
    <dbReference type="NCBI Taxonomy" id="2315727"/>
    <lineage>
        <taxon>Bacteria</taxon>
        <taxon>Pseudomonadati</taxon>
        <taxon>Bacteroidota</taxon>
        <taxon>Cytophagia</taxon>
        <taxon>Cytophagales</taxon>
        <taxon>Spirosomataceae</taxon>
        <taxon>Larkinella</taxon>
    </lineage>
</organism>
<keyword evidence="1" id="KW-1133">Transmembrane helix</keyword>
<feature type="transmembrane region" description="Helical" evidence="1">
    <location>
        <begin position="156"/>
        <end position="176"/>
    </location>
</feature>
<proteinExistence type="predicted"/>
<dbReference type="AlphaFoldDB" id="A0A368JKK0"/>
<feature type="transmembrane region" description="Helical" evidence="1">
    <location>
        <begin position="127"/>
        <end position="144"/>
    </location>
</feature>
<feature type="transmembrane region" description="Helical" evidence="1">
    <location>
        <begin position="12"/>
        <end position="31"/>
    </location>
</feature>
<sequence length="223" mass="26509">MLERLIGNIRDYPLDYIGHAFILLPVTIGIYRRQYLNNQLKLVAFYFSISFLEECIQLFYSLNKWSNIHLYNIYLIIDVLIIGLSYYEIFENKIHKKTIAIATLISICVSIFFYSHDTFSSASNTVFRLLCVTLVLFYFNWLLTQMKIINILLHSMFWISAGLLLYSLGTFFMYLFSQFTIGVHTKSNIFDLYWKVKQILYIIFCLFSTIGFWVSKYDKENYT</sequence>
<evidence type="ECO:0000313" key="2">
    <source>
        <dbReference type="EMBL" id="RCR68178.1"/>
    </source>
</evidence>
<feature type="transmembrane region" description="Helical" evidence="1">
    <location>
        <begin position="68"/>
        <end position="87"/>
    </location>
</feature>
<dbReference type="EMBL" id="QOWE01000014">
    <property type="protein sequence ID" value="RCR68178.1"/>
    <property type="molecule type" value="Genomic_DNA"/>
</dbReference>
<gene>
    <name evidence="2" type="ORF">DUE52_17385</name>
</gene>
<accession>A0A368JKK0</accession>